<evidence type="ECO:0000256" key="20">
    <source>
        <dbReference type="SAM" id="Phobius"/>
    </source>
</evidence>
<dbReference type="AlphaFoldDB" id="A0AA36H5R2"/>
<comment type="similarity">
    <text evidence="4">In the C-terminal section; belongs to the ATPase delta chain family.</text>
</comment>
<gene>
    <name evidence="21" type="ORF">CYNAS_LOCUS16619</name>
</gene>
<evidence type="ECO:0000256" key="1">
    <source>
        <dbReference type="ARBA" id="ARBA00004167"/>
    </source>
</evidence>
<sequence>MHPVSDEGRMRRFGGASTPKPAIELTMNINFTLLAQALAFAGLIWIIATKIWPPLMNAIEERQQKIAEGLAAADRSQKDLAQAQEKVNEALKEARTKANEIIDQAHARANQIVDAARNEAITEATRQKELAQAEIDAAANRAREDLRKQVSALAVTGAARRAGLGDLRMSQALTLARPYARAAFATARDEGAFAPWSDALAFSAHVAADPRVAALLANPELGRDDAVALLAPLTHGETYSRFLAILADSHRLPLLPEISGMFDALRAEAEHVVKATVTSAAELSAGELDAIKVALRKRFNREVDVTTAVDASLIGGAVIDAGDVVIDGSLKGKLARLQTALAN</sequence>
<accession>A0AA36H5R2</accession>
<dbReference type="PANTHER" id="PTHR11910">
    <property type="entry name" value="ATP SYNTHASE DELTA CHAIN"/>
    <property type="match status" value="1"/>
</dbReference>
<evidence type="ECO:0000256" key="7">
    <source>
        <dbReference type="ARBA" id="ARBA00022448"/>
    </source>
</evidence>
<dbReference type="Proteomes" id="UP001176961">
    <property type="component" value="Unassembled WGS sequence"/>
</dbReference>
<keyword evidence="7" id="KW-0813">Transport</keyword>
<evidence type="ECO:0000256" key="15">
    <source>
        <dbReference type="ARBA" id="ARBA00023310"/>
    </source>
</evidence>
<comment type="subcellular location">
    <subcellularLocation>
        <location evidence="2">Cell membrane</location>
    </subcellularLocation>
    <subcellularLocation>
        <location evidence="1">Membrane</location>
        <topology evidence="1">Single-pass membrane protein</topology>
    </subcellularLocation>
</comment>
<comment type="similarity">
    <text evidence="5">In the N-terminal section; belongs to the ATPase B chain family.</text>
</comment>
<dbReference type="Gene3D" id="1.10.520.20">
    <property type="entry name" value="N-terminal domain of the delta subunit of the F1F0-ATP synthase"/>
    <property type="match status" value="1"/>
</dbReference>
<evidence type="ECO:0000256" key="2">
    <source>
        <dbReference type="ARBA" id="ARBA00004236"/>
    </source>
</evidence>
<evidence type="ECO:0000256" key="13">
    <source>
        <dbReference type="ARBA" id="ARBA00023136"/>
    </source>
</evidence>
<keyword evidence="14" id="KW-0511">Multifunctional enzyme</keyword>
<dbReference type="Pfam" id="PF00213">
    <property type="entry name" value="OSCP"/>
    <property type="match status" value="1"/>
</dbReference>
<keyword evidence="15" id="KW-0066">ATP synthesis</keyword>
<dbReference type="HAMAP" id="MF_01416">
    <property type="entry name" value="ATP_synth_delta_bact"/>
    <property type="match status" value="1"/>
</dbReference>
<keyword evidence="10" id="KW-0375">Hydrogen ion transport</keyword>
<evidence type="ECO:0000256" key="9">
    <source>
        <dbReference type="ARBA" id="ARBA00022692"/>
    </source>
</evidence>
<dbReference type="InterPro" id="IPR026015">
    <property type="entry name" value="ATP_synth_OSCP/delta_N_sf"/>
</dbReference>
<evidence type="ECO:0000256" key="16">
    <source>
        <dbReference type="ARBA" id="ARBA00024925"/>
    </source>
</evidence>
<dbReference type="HAMAP" id="MF_01398">
    <property type="entry name" value="ATP_synth_b_bprime"/>
    <property type="match status" value="1"/>
</dbReference>
<evidence type="ECO:0000256" key="8">
    <source>
        <dbReference type="ARBA" id="ARBA00022547"/>
    </source>
</evidence>
<dbReference type="GO" id="GO:0005886">
    <property type="term" value="C:plasma membrane"/>
    <property type="evidence" value="ECO:0007669"/>
    <property type="project" value="UniProtKB-SubCell"/>
</dbReference>
<comment type="function">
    <text evidence="16">This fusion protein includes a component of the F(0) channel (subunit b) and of the F(1) subunit (subunit delta). Two copies of subunit b and one of delta together form the peripheral 'stator' stalk which links F(1) to F(0).</text>
</comment>
<dbReference type="NCBIfam" id="NF004411">
    <property type="entry name" value="PRK05759.1-2"/>
    <property type="match status" value="1"/>
</dbReference>
<dbReference type="Pfam" id="PF00430">
    <property type="entry name" value="ATP-synt_B"/>
    <property type="match status" value="1"/>
</dbReference>
<reference evidence="21" key="1">
    <citation type="submission" date="2023-07" db="EMBL/GenBank/DDBJ databases">
        <authorList>
            <consortium name="CYATHOMIX"/>
        </authorList>
    </citation>
    <scope>NUCLEOTIDE SEQUENCE</scope>
    <source>
        <strain evidence="21">N/A</strain>
    </source>
</reference>
<dbReference type="NCBIfam" id="NF004402">
    <property type="entry name" value="PRK05758.2-2"/>
    <property type="match status" value="1"/>
</dbReference>
<evidence type="ECO:0000256" key="3">
    <source>
        <dbReference type="ARBA" id="ARBA00007046"/>
    </source>
</evidence>
<keyword evidence="9 20" id="KW-0812">Transmembrane</keyword>
<evidence type="ECO:0000256" key="4">
    <source>
        <dbReference type="ARBA" id="ARBA00010377"/>
    </source>
</evidence>
<comment type="similarity">
    <text evidence="3">Belongs to the ATPase delta chain family.</text>
</comment>
<evidence type="ECO:0000256" key="11">
    <source>
        <dbReference type="ARBA" id="ARBA00022989"/>
    </source>
</evidence>
<name>A0AA36H5R2_CYLNA</name>
<evidence type="ECO:0000256" key="12">
    <source>
        <dbReference type="ARBA" id="ARBA00023065"/>
    </source>
</evidence>
<dbReference type="CDD" id="cd06503">
    <property type="entry name" value="ATP-synt_Fo_b"/>
    <property type="match status" value="1"/>
</dbReference>
<keyword evidence="11 20" id="KW-1133">Transmembrane helix</keyword>
<protein>
    <recommendedName>
        <fullName evidence="6">ATP synthase subunit b-delta</fullName>
    </recommendedName>
    <alternativeName>
        <fullName evidence="18">Oligomycin sensitivity conferral protein</fullName>
    </alternativeName>
</protein>
<dbReference type="GO" id="GO:0046933">
    <property type="term" value="F:proton-transporting ATP synthase activity, rotational mechanism"/>
    <property type="evidence" value="ECO:0007669"/>
    <property type="project" value="InterPro"/>
</dbReference>
<keyword evidence="22" id="KW-1185">Reference proteome</keyword>
<comment type="caution">
    <text evidence="21">The sequence shown here is derived from an EMBL/GenBank/DDBJ whole genome shotgun (WGS) entry which is preliminary data.</text>
</comment>
<evidence type="ECO:0000256" key="17">
    <source>
        <dbReference type="ARBA" id="ARBA00025198"/>
    </source>
</evidence>
<evidence type="ECO:0000256" key="10">
    <source>
        <dbReference type="ARBA" id="ARBA00022781"/>
    </source>
</evidence>
<evidence type="ECO:0000256" key="5">
    <source>
        <dbReference type="ARBA" id="ARBA00010811"/>
    </source>
</evidence>
<evidence type="ECO:0000256" key="14">
    <source>
        <dbReference type="ARBA" id="ARBA00023268"/>
    </source>
</evidence>
<organism evidence="21 22">
    <name type="scientific">Cylicocyclus nassatus</name>
    <name type="common">Nematode worm</name>
    <dbReference type="NCBI Taxonomy" id="53992"/>
    <lineage>
        <taxon>Eukaryota</taxon>
        <taxon>Metazoa</taxon>
        <taxon>Ecdysozoa</taxon>
        <taxon>Nematoda</taxon>
        <taxon>Chromadorea</taxon>
        <taxon>Rhabditida</taxon>
        <taxon>Rhabditina</taxon>
        <taxon>Rhabditomorpha</taxon>
        <taxon>Strongyloidea</taxon>
        <taxon>Strongylidae</taxon>
        <taxon>Cylicocyclus</taxon>
    </lineage>
</organism>
<evidence type="ECO:0000313" key="22">
    <source>
        <dbReference type="Proteomes" id="UP001176961"/>
    </source>
</evidence>
<keyword evidence="8" id="KW-0138">CF(0)</keyword>
<feature type="coiled-coil region" evidence="19">
    <location>
        <begin position="73"/>
        <end position="141"/>
    </location>
</feature>
<dbReference type="InterPro" id="IPR005864">
    <property type="entry name" value="ATP_synth_F0_bsu_bac"/>
</dbReference>
<evidence type="ECO:0000313" key="21">
    <source>
        <dbReference type="EMBL" id="CAJ0604636.1"/>
    </source>
</evidence>
<dbReference type="PRINTS" id="PR00125">
    <property type="entry name" value="ATPASEDELTA"/>
</dbReference>
<evidence type="ECO:0000256" key="18">
    <source>
        <dbReference type="ARBA" id="ARBA00033369"/>
    </source>
</evidence>
<dbReference type="NCBIfam" id="TIGR01144">
    <property type="entry name" value="ATP_synt_b"/>
    <property type="match status" value="1"/>
</dbReference>
<proteinExistence type="inferred from homology"/>
<dbReference type="GO" id="GO:0045259">
    <property type="term" value="C:proton-transporting ATP synthase complex"/>
    <property type="evidence" value="ECO:0007669"/>
    <property type="project" value="UniProtKB-KW"/>
</dbReference>
<evidence type="ECO:0000256" key="19">
    <source>
        <dbReference type="SAM" id="Coils"/>
    </source>
</evidence>
<dbReference type="NCBIfam" id="TIGR01145">
    <property type="entry name" value="ATP_synt_delta"/>
    <property type="match status" value="1"/>
</dbReference>
<keyword evidence="12" id="KW-0406">Ion transport</keyword>
<evidence type="ECO:0000256" key="6">
    <source>
        <dbReference type="ARBA" id="ARBA00015256"/>
    </source>
</evidence>
<dbReference type="InterPro" id="IPR028987">
    <property type="entry name" value="ATP_synth_B-like_membr_sf"/>
</dbReference>
<comment type="function">
    <text evidence="17">F(1)F(0) ATP synthase produces ATP from ADP in the presence of a proton or sodium gradient. F-type ATPases consist of two structural domains, F(1) containing the extramembraneous catalytic core and F(0) containing the membrane proton channel, linked together by a central stalk and a peripheral stalk. During catalysis, ATP synthesis in the catalytic domain of F(1) is coupled via a rotary mechanism of the central stalk subunits to proton translocation.</text>
</comment>
<dbReference type="InterPro" id="IPR000711">
    <property type="entry name" value="ATPase_OSCP/dsu"/>
</dbReference>
<keyword evidence="13 20" id="KW-0472">Membrane</keyword>
<dbReference type="SUPFAM" id="SSF47928">
    <property type="entry name" value="N-terminal domain of the delta subunit of the F1F0-ATP synthase"/>
    <property type="match status" value="1"/>
</dbReference>
<feature type="transmembrane region" description="Helical" evidence="20">
    <location>
        <begin position="29"/>
        <end position="48"/>
    </location>
</feature>
<dbReference type="SUPFAM" id="SSF81573">
    <property type="entry name" value="F1F0 ATP synthase subunit B, membrane domain"/>
    <property type="match status" value="1"/>
</dbReference>
<dbReference type="InterPro" id="IPR002146">
    <property type="entry name" value="ATP_synth_b/b'su_bac/chlpt"/>
</dbReference>
<keyword evidence="19" id="KW-0175">Coiled coil</keyword>
<dbReference type="Gene3D" id="6.10.250.1580">
    <property type="match status" value="1"/>
</dbReference>
<dbReference type="EMBL" id="CATQJL010000313">
    <property type="protein sequence ID" value="CAJ0604636.1"/>
    <property type="molecule type" value="Genomic_DNA"/>
</dbReference>